<dbReference type="EMBL" id="ML120433">
    <property type="protein sequence ID" value="RPA94801.1"/>
    <property type="molecule type" value="Genomic_DNA"/>
</dbReference>
<evidence type="ECO:0000313" key="2">
    <source>
        <dbReference type="Proteomes" id="UP000276215"/>
    </source>
</evidence>
<proteinExistence type="predicted"/>
<protein>
    <submittedName>
        <fullName evidence="1">Uncharacterized protein</fullName>
    </submittedName>
</protein>
<accession>A0A3N4JDP4</accession>
<organism evidence="1 2">
    <name type="scientific">Choiromyces venosus 120613-1</name>
    <dbReference type="NCBI Taxonomy" id="1336337"/>
    <lineage>
        <taxon>Eukaryota</taxon>
        <taxon>Fungi</taxon>
        <taxon>Dikarya</taxon>
        <taxon>Ascomycota</taxon>
        <taxon>Pezizomycotina</taxon>
        <taxon>Pezizomycetes</taxon>
        <taxon>Pezizales</taxon>
        <taxon>Tuberaceae</taxon>
        <taxon>Choiromyces</taxon>
    </lineage>
</organism>
<evidence type="ECO:0000313" key="1">
    <source>
        <dbReference type="EMBL" id="RPA94801.1"/>
    </source>
</evidence>
<sequence>MASSPIMLGLYYFQHHFLLRNLLCHYISSSFPSRYQSTCSFIIFFPSVLISFSLPSFEFTDLTYSTLKVFCFFFLLFSSPEKFGARPIHPLQVISRILYIVFSEPTECAPIND</sequence>
<dbReference type="AlphaFoldDB" id="A0A3N4JDP4"/>
<reference evidence="1 2" key="1">
    <citation type="journal article" date="2018" name="Nat. Ecol. Evol.">
        <title>Pezizomycetes genomes reveal the molecular basis of ectomycorrhizal truffle lifestyle.</title>
        <authorList>
            <person name="Murat C."/>
            <person name="Payen T."/>
            <person name="Noel B."/>
            <person name="Kuo A."/>
            <person name="Morin E."/>
            <person name="Chen J."/>
            <person name="Kohler A."/>
            <person name="Krizsan K."/>
            <person name="Balestrini R."/>
            <person name="Da Silva C."/>
            <person name="Montanini B."/>
            <person name="Hainaut M."/>
            <person name="Levati E."/>
            <person name="Barry K.W."/>
            <person name="Belfiori B."/>
            <person name="Cichocki N."/>
            <person name="Clum A."/>
            <person name="Dockter R.B."/>
            <person name="Fauchery L."/>
            <person name="Guy J."/>
            <person name="Iotti M."/>
            <person name="Le Tacon F."/>
            <person name="Lindquist E.A."/>
            <person name="Lipzen A."/>
            <person name="Malagnac F."/>
            <person name="Mello A."/>
            <person name="Molinier V."/>
            <person name="Miyauchi S."/>
            <person name="Poulain J."/>
            <person name="Riccioni C."/>
            <person name="Rubini A."/>
            <person name="Sitrit Y."/>
            <person name="Splivallo R."/>
            <person name="Traeger S."/>
            <person name="Wang M."/>
            <person name="Zifcakova L."/>
            <person name="Wipf D."/>
            <person name="Zambonelli A."/>
            <person name="Paolocci F."/>
            <person name="Nowrousian M."/>
            <person name="Ottonello S."/>
            <person name="Baldrian P."/>
            <person name="Spatafora J.W."/>
            <person name="Henrissat B."/>
            <person name="Nagy L.G."/>
            <person name="Aury J.M."/>
            <person name="Wincker P."/>
            <person name="Grigoriev I.V."/>
            <person name="Bonfante P."/>
            <person name="Martin F.M."/>
        </authorList>
    </citation>
    <scope>NUCLEOTIDE SEQUENCE [LARGE SCALE GENOMIC DNA]</scope>
    <source>
        <strain evidence="1 2">120613-1</strain>
    </source>
</reference>
<keyword evidence="2" id="KW-1185">Reference proteome</keyword>
<dbReference type="Proteomes" id="UP000276215">
    <property type="component" value="Unassembled WGS sequence"/>
</dbReference>
<name>A0A3N4JDP4_9PEZI</name>
<gene>
    <name evidence="1" type="ORF">L873DRAFT_1935449</name>
</gene>